<dbReference type="PANTHER" id="PTHR47396:SF1">
    <property type="entry name" value="ATP-DEPENDENT HELICASE IRC3-RELATED"/>
    <property type="match status" value="1"/>
</dbReference>
<comment type="caution">
    <text evidence="2">The sequence shown here is derived from an EMBL/GenBank/DDBJ whole genome shotgun (WGS) entry which is preliminary data.</text>
</comment>
<dbReference type="EMBL" id="DAAROR010000012">
    <property type="protein sequence ID" value="HAE3259664.1"/>
    <property type="molecule type" value="Genomic_DNA"/>
</dbReference>
<keyword evidence="2" id="KW-0547">Nucleotide-binding</keyword>
<dbReference type="Pfam" id="PF04851">
    <property type="entry name" value="ResIII"/>
    <property type="match status" value="1"/>
</dbReference>
<dbReference type="GO" id="GO:0004386">
    <property type="term" value="F:helicase activity"/>
    <property type="evidence" value="ECO:0007669"/>
    <property type="project" value="UniProtKB-KW"/>
</dbReference>
<reference evidence="2" key="2">
    <citation type="submission" date="2018-07" db="EMBL/GenBank/DDBJ databases">
        <authorList>
            <consortium name="NCBI Pathogen Detection Project"/>
        </authorList>
    </citation>
    <scope>NUCLEOTIDE SEQUENCE</scope>
    <source>
        <strain evidence="2">12-6852</strain>
    </source>
</reference>
<sequence>MADLNLSTLTEADIITKRVMPAILDAGWNDTTQIRQEVKLRDGKVIVRGKVAARRTVKSADIVLYHKLNMPLAVIEAKANKHEIGKGMQQALGYAHLLDVPFAFASNGDGFIFHDKTATGAIEREITLDEFPTPDELWQKYCVWKGYTEAQLPVITQDYYDDGSGGKAPRYYQLQAINKTIEAVSAGQNRVLLVMATGTGKTYTAFQIIWRLWKAKSKKRILFLADRNILVDQTKNNDFLPFGTAMTKVTGRTIDPAFEIHLALYQAITGPEEDQKAFKQVAPDFFDLIVIDECHRGSASEDSAWREILDYFSAATQIGLTATPKETHEVSSTDYFGDPVYIYSLKEGIEDGFLAPYKVVRVDIDVDLQGWRPTKGQTDKNGELIDDRIYNQKDFDRTMVIDERTELVAKTITDYLRRTNPMDKTIIFCNDIDHAERMRRALVNLNPEQVKKNDKYVMKITGDDDIGKAQLDNFINPKKAYPVIATTSELMTTGVDAKTCKLVVLDQNIQSMTKFKQIIGRGTRIDERYGKLWFTILDFKKATELFADERFDGIPEKVMDTTPQDIADPDSDFEEQFDEHDEEVEDVVTGADEDPAPYTVTGSDDVGPLPEDDENKVRKFHVNGVAVGVIAQRVQYYDADGKLVTESFKDYTRKTLLKEYASLDDFTRKWQDAERKQAIIKELEQQGIIWEVLAEEVGKELDPFDMLCHVVYGQPPLTRKERAENVRKRNYFTKYSDAAQAVLNTLLDKYADAGVQEIESIQVLKLKPFDSMGTLPEIIKSGFGDRNGYNQAISELESEIYHLPPRSA</sequence>
<gene>
    <name evidence="2" type="ORF">G3430_001887</name>
</gene>
<dbReference type="NCBIfam" id="NF046051">
    <property type="entry name" value="restrict_EcoAI"/>
    <property type="match status" value="1"/>
</dbReference>
<dbReference type="PANTHER" id="PTHR47396">
    <property type="entry name" value="TYPE I RESTRICTION ENZYME ECOKI R PROTEIN"/>
    <property type="match status" value="1"/>
</dbReference>
<keyword evidence="2" id="KW-0067">ATP-binding</keyword>
<organism evidence="2">
    <name type="scientific">Salmonella enterica subsp. houtenae serovar 18:z36,z38:-</name>
    <dbReference type="NCBI Taxonomy" id="2577510"/>
    <lineage>
        <taxon>Bacteria</taxon>
        <taxon>Pseudomonadati</taxon>
        <taxon>Pseudomonadota</taxon>
        <taxon>Gammaproteobacteria</taxon>
        <taxon>Enterobacterales</taxon>
        <taxon>Enterobacteriaceae</taxon>
        <taxon>Salmonella</taxon>
    </lineage>
</organism>
<dbReference type="GO" id="GO:0005524">
    <property type="term" value="F:ATP binding"/>
    <property type="evidence" value="ECO:0007669"/>
    <property type="project" value="InterPro"/>
</dbReference>
<dbReference type="InterPro" id="IPR006935">
    <property type="entry name" value="Helicase/UvrB_N"/>
</dbReference>
<dbReference type="GO" id="GO:0016787">
    <property type="term" value="F:hydrolase activity"/>
    <property type="evidence" value="ECO:0007669"/>
    <property type="project" value="InterPro"/>
</dbReference>
<dbReference type="InterPro" id="IPR029464">
    <property type="entry name" value="HSDR_N"/>
</dbReference>
<dbReference type="InterPro" id="IPR027417">
    <property type="entry name" value="P-loop_NTPase"/>
</dbReference>
<dbReference type="InterPro" id="IPR050742">
    <property type="entry name" value="Helicase_Restrict-Modif_Enz"/>
</dbReference>
<dbReference type="Gene3D" id="3.90.1570.30">
    <property type="match status" value="1"/>
</dbReference>
<dbReference type="Pfam" id="PF08463">
    <property type="entry name" value="EcoEI_R_C"/>
    <property type="match status" value="1"/>
</dbReference>
<dbReference type="InterPro" id="IPR013670">
    <property type="entry name" value="EcoEI_R_C_dom"/>
</dbReference>
<keyword evidence="2" id="KW-0378">Hydrolase</keyword>
<dbReference type="InterPro" id="IPR014001">
    <property type="entry name" value="Helicase_ATP-bd"/>
</dbReference>
<dbReference type="Gene3D" id="3.40.50.300">
    <property type="entry name" value="P-loop containing nucleotide triphosphate hydrolases"/>
    <property type="match status" value="2"/>
</dbReference>
<evidence type="ECO:0000313" key="2">
    <source>
        <dbReference type="EMBL" id="HAE3259664.1"/>
    </source>
</evidence>
<dbReference type="SMART" id="SM00487">
    <property type="entry name" value="DEXDc"/>
    <property type="match status" value="1"/>
</dbReference>
<dbReference type="GO" id="GO:0005829">
    <property type="term" value="C:cytosol"/>
    <property type="evidence" value="ECO:0007669"/>
    <property type="project" value="TreeGrafter"/>
</dbReference>
<dbReference type="GO" id="GO:0003677">
    <property type="term" value="F:DNA binding"/>
    <property type="evidence" value="ECO:0007669"/>
    <property type="project" value="InterPro"/>
</dbReference>
<dbReference type="Pfam" id="PF13588">
    <property type="entry name" value="HSDR_N_2"/>
    <property type="match status" value="1"/>
</dbReference>
<dbReference type="SUPFAM" id="SSF52540">
    <property type="entry name" value="P-loop containing nucleoside triphosphate hydrolases"/>
    <property type="match status" value="2"/>
</dbReference>
<dbReference type="Pfam" id="PF00271">
    <property type="entry name" value="Helicase_C"/>
    <property type="match status" value="1"/>
</dbReference>
<protein>
    <submittedName>
        <fullName evidence="2">DEAD/DEAH box helicase</fullName>
    </submittedName>
</protein>
<feature type="domain" description="Helicase ATP-binding" evidence="1">
    <location>
        <begin position="182"/>
        <end position="342"/>
    </location>
</feature>
<dbReference type="GO" id="GO:0006304">
    <property type="term" value="P:DNA modification"/>
    <property type="evidence" value="ECO:0007669"/>
    <property type="project" value="InterPro"/>
</dbReference>
<reference evidence="2" key="1">
    <citation type="journal article" date="2018" name="Genome Biol.">
        <title>SKESA: strategic k-mer extension for scrupulous assemblies.</title>
        <authorList>
            <person name="Souvorov A."/>
            <person name="Agarwala R."/>
            <person name="Lipman D.J."/>
        </authorList>
    </citation>
    <scope>NUCLEOTIDE SEQUENCE</scope>
    <source>
        <strain evidence="2">12-6852</strain>
    </source>
</reference>
<dbReference type="CDD" id="cd18032">
    <property type="entry name" value="DEXHc_RE_I_III_res"/>
    <property type="match status" value="1"/>
</dbReference>
<dbReference type="InterPro" id="IPR001650">
    <property type="entry name" value="Helicase_C-like"/>
</dbReference>
<evidence type="ECO:0000259" key="1">
    <source>
        <dbReference type="PROSITE" id="PS51192"/>
    </source>
</evidence>
<dbReference type="PROSITE" id="PS51192">
    <property type="entry name" value="HELICASE_ATP_BIND_1"/>
    <property type="match status" value="1"/>
</dbReference>
<accession>A0A729Q697</accession>
<name>A0A729Q697_SALHO</name>
<proteinExistence type="predicted"/>
<dbReference type="AlphaFoldDB" id="A0A729Q697"/>
<keyword evidence="2" id="KW-0347">Helicase</keyword>
<dbReference type="CDD" id="cd18799">
    <property type="entry name" value="SF2_C_EcoAI-like"/>
    <property type="match status" value="1"/>
</dbReference>